<evidence type="ECO:0000313" key="9">
    <source>
        <dbReference type="EMBL" id="RIJ50609.1"/>
    </source>
</evidence>
<dbReference type="Proteomes" id="UP000265926">
    <property type="component" value="Unassembled WGS sequence"/>
</dbReference>
<dbReference type="Pfam" id="PF14322">
    <property type="entry name" value="SusD-like_3"/>
    <property type="match status" value="1"/>
</dbReference>
<dbReference type="EMBL" id="QWGR01000001">
    <property type="protein sequence ID" value="RIJ50609.1"/>
    <property type="molecule type" value="Genomic_DNA"/>
</dbReference>
<evidence type="ECO:0000256" key="6">
    <source>
        <dbReference type="SAM" id="SignalP"/>
    </source>
</evidence>
<dbReference type="InterPro" id="IPR033985">
    <property type="entry name" value="SusD-like_N"/>
</dbReference>
<evidence type="ECO:0000256" key="1">
    <source>
        <dbReference type="ARBA" id="ARBA00004442"/>
    </source>
</evidence>
<keyword evidence="4" id="KW-0472">Membrane</keyword>
<evidence type="ECO:0000256" key="5">
    <source>
        <dbReference type="ARBA" id="ARBA00023237"/>
    </source>
</evidence>
<reference evidence="9 10" key="1">
    <citation type="submission" date="2018-08" db="EMBL/GenBank/DDBJ databases">
        <title>Pallidiluteibacterium maritimus gen. nov., sp. nov., isolated from coastal sediment.</title>
        <authorList>
            <person name="Zhou L.Y."/>
        </authorList>
    </citation>
    <scope>NUCLEOTIDE SEQUENCE [LARGE SCALE GENOMIC DNA]</scope>
    <source>
        <strain evidence="9 10">XSD2</strain>
    </source>
</reference>
<name>A0A399T630_9BACT</name>
<dbReference type="SUPFAM" id="SSF48452">
    <property type="entry name" value="TPR-like"/>
    <property type="match status" value="1"/>
</dbReference>
<keyword evidence="5" id="KW-0998">Cell outer membrane</keyword>
<comment type="similarity">
    <text evidence="2">Belongs to the SusD family.</text>
</comment>
<sequence length="434" mass="48964">MCKRNLITIALSISLMVLVSGCDGMLDLFPHNSVATDNLTEQDADLLLNGLYFYTQNKPTVNGYITQDVLGGNFIRGGASGYASYKILLNDLITTESGFISDPWNGYYTNLYQVNEFLVSVNKMPDSNHKNELIGVASFFRGLIYYNLVTRWRSVPILREPTTDDVAASPESEVWGFVEENFETAIEYCQGYSSDYYVSKEAAKALMARVKIALGKKTEAAALAEEVILSGHFSLDEFENIFRAQTNDETIFRFANLPEESAIRTSTYFYTRESSVGGSYIYAPTDAVMSMFHPDDKRKDMSIDVQATNNVLNKYPSGETGTDPIIITRLAEMYLLSAEGKGFPDGLGRLNQLREFRGLEPVNPANSDEFMDAIVDERHHEFLGEGFRWFDLVRLNRIESDLELETKFNVLPIPSREIELNQLLQQNPLWNNAD</sequence>
<keyword evidence="3 6" id="KW-0732">Signal</keyword>
<proteinExistence type="inferred from homology"/>
<dbReference type="GO" id="GO:0009279">
    <property type="term" value="C:cell outer membrane"/>
    <property type="evidence" value="ECO:0007669"/>
    <property type="project" value="UniProtKB-SubCell"/>
</dbReference>
<dbReference type="InterPro" id="IPR012944">
    <property type="entry name" value="SusD_RagB_dom"/>
</dbReference>
<dbReference type="Gene3D" id="1.25.40.390">
    <property type="match status" value="1"/>
</dbReference>
<protein>
    <submittedName>
        <fullName evidence="9">RagB/SusD family nutrient uptake outer membrane protein</fullName>
    </submittedName>
</protein>
<evidence type="ECO:0000313" key="10">
    <source>
        <dbReference type="Proteomes" id="UP000265926"/>
    </source>
</evidence>
<dbReference type="AlphaFoldDB" id="A0A399T630"/>
<evidence type="ECO:0000256" key="2">
    <source>
        <dbReference type="ARBA" id="ARBA00006275"/>
    </source>
</evidence>
<evidence type="ECO:0000259" key="7">
    <source>
        <dbReference type="Pfam" id="PF07980"/>
    </source>
</evidence>
<dbReference type="CDD" id="cd08977">
    <property type="entry name" value="SusD"/>
    <property type="match status" value="1"/>
</dbReference>
<feature type="domain" description="SusD-like N-terminal" evidence="8">
    <location>
        <begin position="26"/>
        <end position="210"/>
    </location>
</feature>
<dbReference type="PROSITE" id="PS51257">
    <property type="entry name" value="PROKAR_LIPOPROTEIN"/>
    <property type="match status" value="1"/>
</dbReference>
<evidence type="ECO:0000256" key="3">
    <source>
        <dbReference type="ARBA" id="ARBA00022729"/>
    </source>
</evidence>
<evidence type="ECO:0000256" key="4">
    <source>
        <dbReference type="ARBA" id="ARBA00023136"/>
    </source>
</evidence>
<comment type="caution">
    <text evidence="9">The sequence shown here is derived from an EMBL/GenBank/DDBJ whole genome shotgun (WGS) entry which is preliminary data.</text>
</comment>
<comment type="subcellular location">
    <subcellularLocation>
        <location evidence="1">Cell outer membrane</location>
    </subcellularLocation>
</comment>
<feature type="signal peptide" evidence="6">
    <location>
        <begin position="1"/>
        <end position="21"/>
    </location>
</feature>
<gene>
    <name evidence="9" type="ORF">D1614_01340</name>
</gene>
<keyword evidence="10" id="KW-1185">Reference proteome</keyword>
<organism evidence="9 10">
    <name type="scientific">Maribellus luteus</name>
    <dbReference type="NCBI Taxonomy" id="2305463"/>
    <lineage>
        <taxon>Bacteria</taxon>
        <taxon>Pseudomonadati</taxon>
        <taxon>Bacteroidota</taxon>
        <taxon>Bacteroidia</taxon>
        <taxon>Marinilabiliales</taxon>
        <taxon>Prolixibacteraceae</taxon>
        <taxon>Maribellus</taxon>
    </lineage>
</organism>
<feature type="domain" description="RagB/SusD" evidence="7">
    <location>
        <begin position="315"/>
        <end position="395"/>
    </location>
</feature>
<dbReference type="InterPro" id="IPR011990">
    <property type="entry name" value="TPR-like_helical_dom_sf"/>
</dbReference>
<dbReference type="Pfam" id="PF07980">
    <property type="entry name" value="SusD_RagB"/>
    <property type="match status" value="1"/>
</dbReference>
<accession>A0A399T630</accession>
<feature type="chain" id="PRO_5017383695" evidence="6">
    <location>
        <begin position="22"/>
        <end position="434"/>
    </location>
</feature>
<evidence type="ECO:0000259" key="8">
    <source>
        <dbReference type="Pfam" id="PF14322"/>
    </source>
</evidence>
<dbReference type="OrthoDB" id="5694214at2"/>